<evidence type="ECO:0000256" key="2">
    <source>
        <dbReference type="SAM" id="Phobius"/>
    </source>
</evidence>
<reference evidence="4" key="1">
    <citation type="submission" date="2023-07" db="EMBL/GenBank/DDBJ databases">
        <title>Chromosome-level Genome Assembly of Striped Snakehead (Channa striata).</title>
        <authorList>
            <person name="Liu H."/>
        </authorList>
    </citation>
    <scope>NUCLEOTIDE SEQUENCE</scope>
    <source>
        <strain evidence="4">Gz</strain>
        <tissue evidence="4">Muscle</tissue>
    </source>
</reference>
<dbReference type="SUPFAM" id="SSF48726">
    <property type="entry name" value="Immunoglobulin"/>
    <property type="match status" value="6"/>
</dbReference>
<evidence type="ECO:0000256" key="1">
    <source>
        <dbReference type="SAM" id="MobiDB-lite"/>
    </source>
</evidence>
<feature type="domain" description="Ig-like" evidence="3">
    <location>
        <begin position="60"/>
        <end position="108"/>
    </location>
</feature>
<feature type="region of interest" description="Disordered" evidence="1">
    <location>
        <begin position="726"/>
        <end position="766"/>
    </location>
</feature>
<dbReference type="GO" id="GO:0016020">
    <property type="term" value="C:membrane"/>
    <property type="evidence" value="ECO:0007669"/>
    <property type="project" value="InterPro"/>
</dbReference>
<dbReference type="InterPro" id="IPR003599">
    <property type="entry name" value="Ig_sub"/>
</dbReference>
<feature type="domain" description="Ig-like" evidence="3">
    <location>
        <begin position="546"/>
        <end position="627"/>
    </location>
</feature>
<dbReference type="EMBL" id="JAUPFM010000021">
    <property type="protein sequence ID" value="KAK2817455.1"/>
    <property type="molecule type" value="Genomic_DNA"/>
</dbReference>
<feature type="domain" description="Ig-like" evidence="3">
    <location>
        <begin position="124"/>
        <end position="239"/>
    </location>
</feature>
<name>A0AA88LHI8_CHASR</name>
<dbReference type="InterPro" id="IPR013106">
    <property type="entry name" value="Ig_V-set"/>
</dbReference>
<evidence type="ECO:0000259" key="3">
    <source>
        <dbReference type="PROSITE" id="PS50835"/>
    </source>
</evidence>
<evidence type="ECO:0000313" key="5">
    <source>
        <dbReference type="Proteomes" id="UP001187415"/>
    </source>
</evidence>
<keyword evidence="2" id="KW-0472">Membrane</keyword>
<keyword evidence="5" id="KW-1185">Reference proteome</keyword>
<feature type="domain" description="Ig-like" evidence="3">
    <location>
        <begin position="373"/>
        <end position="454"/>
    </location>
</feature>
<dbReference type="SMART" id="SM00409">
    <property type="entry name" value="IG"/>
    <property type="match status" value="5"/>
</dbReference>
<dbReference type="Pfam" id="PF13895">
    <property type="entry name" value="Ig_2"/>
    <property type="match status" value="4"/>
</dbReference>
<feature type="compositionally biased region" description="Polar residues" evidence="1">
    <location>
        <begin position="756"/>
        <end position="766"/>
    </location>
</feature>
<dbReference type="CDD" id="cd00096">
    <property type="entry name" value="Ig"/>
    <property type="match status" value="1"/>
</dbReference>
<dbReference type="PANTHER" id="PTHR46013">
    <property type="entry name" value="VASCULAR CELL ADHESION MOLECULE 1"/>
    <property type="match status" value="1"/>
</dbReference>
<organism evidence="4 5">
    <name type="scientific">Channa striata</name>
    <name type="common">Snakehead murrel</name>
    <name type="synonym">Ophicephalus striatus</name>
    <dbReference type="NCBI Taxonomy" id="64152"/>
    <lineage>
        <taxon>Eukaryota</taxon>
        <taxon>Metazoa</taxon>
        <taxon>Chordata</taxon>
        <taxon>Craniata</taxon>
        <taxon>Vertebrata</taxon>
        <taxon>Euteleostomi</taxon>
        <taxon>Actinopterygii</taxon>
        <taxon>Neopterygii</taxon>
        <taxon>Teleostei</taxon>
        <taxon>Neoteleostei</taxon>
        <taxon>Acanthomorphata</taxon>
        <taxon>Anabantaria</taxon>
        <taxon>Anabantiformes</taxon>
        <taxon>Channoidei</taxon>
        <taxon>Channidae</taxon>
        <taxon>Channa</taxon>
    </lineage>
</organism>
<protein>
    <recommendedName>
        <fullName evidence="3">Ig-like domain-containing protein</fullName>
    </recommendedName>
</protein>
<dbReference type="InterPro" id="IPR003989">
    <property type="entry name" value="VCAM-1"/>
</dbReference>
<dbReference type="SMART" id="SM00408">
    <property type="entry name" value="IGc2"/>
    <property type="match status" value="4"/>
</dbReference>
<dbReference type="AlphaFoldDB" id="A0AA88LHI8"/>
<sequence length="766" mass="85908">MASTTVNDVVTPQSVLLKWKFEVLVNVMAGSQQTHFENNILVNLASLCLLQIYRWKNIPGQLTKLKCKSKCSPPDYPLYVWYKNGKEIPDQTSSAYSYNYYNTASYSCALRGLEAFPSSSKCYPRQTCNEVTYSKRSICAIKGSSVDISCSYYSYYNVESKFWFRSDSHDQWQNPSQPEDLSKDSQYSGRVKVFDTETGRSTLRITDLRETDSAQYHFTFRTRDFEWGNSLAGTTLTVTALRVHVTRKWTENLGGDILYKYWFHLEDKISCAIQGYERYKSPAVYAPKVPSVSVSPSGDIVEGSSLTLTCSSDSNPAANYTWYKKNQIEINKEPQLVFRSIQSSDSGQYYCTAENELQKQTSPSVYINVKYPPKVPSVSVSPSAKIMEGSSVTLSCSSDAKPAATYVWYKENQEVKRGPEGIYHLTSTSSQDRGTYFCKPENQFGKNSTSVFIDVQYPPKVPSVSVSPSAEIVEGRSVTLTCSSDSNPAAKYTWYRENQTLYQGPEGFYKFTSLSTEDSGTYYCKSENQYGQSSLSPVRLDVHYPPKVPLVSVSPSAEIVEGSSVNLTCSSDSNPAANYTWYKENEDSPKASGQIFTITDFRPEHSGIYSCEAQNTIGRQNSTLHLSVASGSMKSAAAGLVSAFILVLILLSVFLLMRKRKFFKNPPGPGERPCRAEQLNVGPEYDTVQREPAQQQEDLFYTTVIFSKLQDDPLYSNVRTAQLSKDEEEDVDYTLVKSESATPRLSEGSEEDPSELYSTVNKNQRT</sequence>
<dbReference type="PRINTS" id="PR01474">
    <property type="entry name" value="VCAM1"/>
</dbReference>
<dbReference type="Gene3D" id="2.60.40.10">
    <property type="entry name" value="Immunoglobulins"/>
    <property type="match status" value="5"/>
</dbReference>
<gene>
    <name evidence="4" type="ORF">Q5P01_025646</name>
</gene>
<evidence type="ECO:0000313" key="4">
    <source>
        <dbReference type="EMBL" id="KAK2817455.1"/>
    </source>
</evidence>
<keyword evidence="2" id="KW-1133">Transmembrane helix</keyword>
<proteinExistence type="predicted"/>
<dbReference type="Proteomes" id="UP001187415">
    <property type="component" value="Unassembled WGS sequence"/>
</dbReference>
<dbReference type="PROSITE" id="PS50835">
    <property type="entry name" value="IG_LIKE"/>
    <property type="match status" value="6"/>
</dbReference>
<dbReference type="InterPro" id="IPR036179">
    <property type="entry name" value="Ig-like_dom_sf"/>
</dbReference>
<feature type="domain" description="Ig-like" evidence="3">
    <location>
        <begin position="287"/>
        <end position="362"/>
    </location>
</feature>
<dbReference type="InterPro" id="IPR013783">
    <property type="entry name" value="Ig-like_fold"/>
</dbReference>
<comment type="caution">
    <text evidence="4">The sequence shown here is derived from an EMBL/GenBank/DDBJ whole genome shotgun (WGS) entry which is preliminary data.</text>
</comment>
<feature type="transmembrane region" description="Helical" evidence="2">
    <location>
        <begin position="636"/>
        <end position="657"/>
    </location>
</feature>
<accession>A0AA88LHI8</accession>
<dbReference type="InterPro" id="IPR003598">
    <property type="entry name" value="Ig_sub2"/>
</dbReference>
<dbReference type="GO" id="GO:0098609">
    <property type="term" value="P:cell-cell adhesion"/>
    <property type="evidence" value="ECO:0007669"/>
    <property type="project" value="InterPro"/>
</dbReference>
<dbReference type="InterPro" id="IPR007110">
    <property type="entry name" value="Ig-like_dom"/>
</dbReference>
<dbReference type="Pfam" id="PF07686">
    <property type="entry name" value="V-set"/>
    <property type="match status" value="1"/>
</dbReference>
<dbReference type="PANTHER" id="PTHR46013:SF4">
    <property type="entry name" value="B-CELL RECEPTOR CD22-RELATED"/>
    <property type="match status" value="1"/>
</dbReference>
<keyword evidence="2" id="KW-0812">Transmembrane</keyword>
<feature type="domain" description="Ig-like" evidence="3">
    <location>
        <begin position="459"/>
        <end position="536"/>
    </location>
</feature>